<dbReference type="GO" id="GO:0005634">
    <property type="term" value="C:nucleus"/>
    <property type="evidence" value="ECO:0007669"/>
    <property type="project" value="UniProtKB-SubCell"/>
</dbReference>
<evidence type="ECO:0000256" key="3">
    <source>
        <dbReference type="ARBA" id="ARBA00022763"/>
    </source>
</evidence>
<dbReference type="PROSITE" id="PS51084">
    <property type="entry name" value="HIT_2"/>
    <property type="match status" value="1"/>
</dbReference>
<dbReference type="Proteomes" id="UP001231518">
    <property type="component" value="Chromosome 4"/>
</dbReference>
<evidence type="ECO:0000259" key="10">
    <source>
        <dbReference type="PROSITE" id="PS51084"/>
    </source>
</evidence>
<feature type="domain" description="HIT" evidence="10">
    <location>
        <begin position="64"/>
        <end position="165"/>
    </location>
</feature>
<dbReference type="GO" id="GO:0030983">
    <property type="term" value="F:mismatched DNA binding"/>
    <property type="evidence" value="ECO:0007669"/>
    <property type="project" value="TreeGrafter"/>
</dbReference>
<dbReference type="SUPFAM" id="SSF54197">
    <property type="entry name" value="HIT-like"/>
    <property type="match status" value="1"/>
</dbReference>
<evidence type="ECO:0000256" key="4">
    <source>
        <dbReference type="ARBA" id="ARBA00022771"/>
    </source>
</evidence>
<keyword evidence="2" id="KW-0479">Metal-binding</keyword>
<dbReference type="Gene3D" id="3.30.428.10">
    <property type="entry name" value="HIT-like"/>
    <property type="match status" value="1"/>
</dbReference>
<evidence type="ECO:0000256" key="6">
    <source>
        <dbReference type="ARBA" id="ARBA00023125"/>
    </source>
</evidence>
<proteinExistence type="predicted"/>
<evidence type="ECO:0000313" key="12">
    <source>
        <dbReference type="Proteomes" id="UP001231518"/>
    </source>
</evidence>
<gene>
    <name evidence="11" type="ORF">PYW07_013913</name>
</gene>
<dbReference type="EMBL" id="JARGEI010000020">
    <property type="protein sequence ID" value="KAJ8713543.1"/>
    <property type="molecule type" value="Genomic_DNA"/>
</dbReference>
<dbReference type="GO" id="GO:0008270">
    <property type="term" value="F:zinc ion binding"/>
    <property type="evidence" value="ECO:0007669"/>
    <property type="project" value="UniProtKB-KW"/>
</dbReference>
<evidence type="ECO:0000256" key="1">
    <source>
        <dbReference type="ARBA" id="ARBA00004123"/>
    </source>
</evidence>
<dbReference type="InterPro" id="IPR011146">
    <property type="entry name" value="HIT-like"/>
</dbReference>
<keyword evidence="8" id="KW-0539">Nucleus</keyword>
<comment type="subcellular location">
    <subcellularLocation>
        <location evidence="1">Nucleus</location>
    </subcellularLocation>
</comment>
<keyword evidence="6" id="KW-0238">DNA-binding</keyword>
<comment type="caution">
    <text evidence="11">The sequence shown here is derived from an EMBL/GenBank/DDBJ whole genome shotgun (WGS) entry which is preliminary data.</text>
</comment>
<dbReference type="PANTHER" id="PTHR12486:SF4">
    <property type="entry name" value="APRATAXIN"/>
    <property type="match status" value="1"/>
</dbReference>
<name>A0AAD7YFN2_MYTSE</name>
<dbReference type="FunFam" id="3.30.428.10:FF:000004">
    <property type="entry name" value="aprataxin isoform X2"/>
    <property type="match status" value="1"/>
</dbReference>
<dbReference type="InterPro" id="IPR036265">
    <property type="entry name" value="HIT-like_sf"/>
</dbReference>
<evidence type="ECO:0000256" key="5">
    <source>
        <dbReference type="ARBA" id="ARBA00022833"/>
    </source>
</evidence>
<evidence type="ECO:0000256" key="8">
    <source>
        <dbReference type="ARBA" id="ARBA00023242"/>
    </source>
</evidence>
<dbReference type="GO" id="GO:0003725">
    <property type="term" value="F:double-stranded RNA binding"/>
    <property type="evidence" value="ECO:0007669"/>
    <property type="project" value="TreeGrafter"/>
</dbReference>
<dbReference type="Pfam" id="PF11969">
    <property type="entry name" value="DcpS_C"/>
    <property type="match status" value="1"/>
</dbReference>
<evidence type="ECO:0000313" key="11">
    <source>
        <dbReference type="EMBL" id="KAJ8713543.1"/>
    </source>
</evidence>
<dbReference type="PANTHER" id="PTHR12486">
    <property type="entry name" value="APRATAXIN-RELATED"/>
    <property type="match status" value="1"/>
</dbReference>
<keyword evidence="5" id="KW-0862">Zinc</keyword>
<keyword evidence="12" id="KW-1185">Reference proteome</keyword>
<dbReference type="InterPro" id="IPR032566">
    <property type="entry name" value="Znf-C2HE"/>
</dbReference>
<sequence length="235" mass="26977">MTAQYSSDHTRLPTVPTVGPAVSRSMRLLCDVVNKGLSKETKMSKRSAAITVTNLNSKKSKHWSLGLLESMKDPENIVKKTKQTVVIKDKYPKAKIHYLVLPQDDINSIYKLDKSHIELLEEFGDVYKAIQNETDLPLRAGFHAVPSMQRMHMHIISTDMVSPCLKTKVHWNSFTTKHFRPYADVLEELKEKGCVEKMPLELHKNLMSTELQCNQCPYKPKNMPQLKEHLLTHQK</sequence>
<dbReference type="InterPro" id="IPR019808">
    <property type="entry name" value="Histidine_triad_CS"/>
</dbReference>
<keyword evidence="7" id="KW-0234">DNA repair</keyword>
<dbReference type="GO" id="GO:0033699">
    <property type="term" value="F:DNA 5'-adenosine monophosphate hydrolase activity"/>
    <property type="evidence" value="ECO:0007669"/>
    <property type="project" value="TreeGrafter"/>
</dbReference>
<reference evidence="11" key="1">
    <citation type="submission" date="2023-03" db="EMBL/GenBank/DDBJ databases">
        <title>Chromosome-level genomes of two armyworms, Mythimna separata and Mythimna loreyi, provide insights into the biosynthesis and reception of sex pheromones.</title>
        <authorList>
            <person name="Zhao H."/>
        </authorList>
    </citation>
    <scope>NUCLEOTIDE SEQUENCE</scope>
    <source>
        <strain evidence="11">BeijingLab</strain>
        <tissue evidence="11">Pupa</tissue>
    </source>
</reference>
<dbReference type="AlphaFoldDB" id="A0AAD7YFN2"/>
<dbReference type="PROSITE" id="PS00892">
    <property type="entry name" value="HIT_1"/>
    <property type="match status" value="1"/>
</dbReference>
<evidence type="ECO:0000256" key="7">
    <source>
        <dbReference type="ARBA" id="ARBA00023204"/>
    </source>
</evidence>
<dbReference type="GO" id="GO:0003697">
    <property type="term" value="F:single-stranded DNA binding"/>
    <property type="evidence" value="ECO:0007669"/>
    <property type="project" value="TreeGrafter"/>
</dbReference>
<protein>
    <recommendedName>
        <fullName evidence="10">HIT domain-containing protein</fullName>
    </recommendedName>
</protein>
<evidence type="ECO:0000256" key="2">
    <source>
        <dbReference type="ARBA" id="ARBA00022723"/>
    </source>
</evidence>
<keyword evidence="3" id="KW-0227">DNA damage</keyword>
<dbReference type="Pfam" id="PF16278">
    <property type="entry name" value="zf-C2HE"/>
    <property type="match status" value="1"/>
</dbReference>
<dbReference type="GO" id="GO:1990165">
    <property type="term" value="F:single-strand break-containing DNA binding"/>
    <property type="evidence" value="ECO:0007669"/>
    <property type="project" value="TreeGrafter"/>
</dbReference>
<evidence type="ECO:0000256" key="9">
    <source>
        <dbReference type="PROSITE-ProRule" id="PRU00464"/>
    </source>
</evidence>
<keyword evidence="4" id="KW-0863">Zinc-finger</keyword>
<comment type="caution">
    <text evidence="9">Lacks conserved residue(s) required for the propagation of feature annotation.</text>
</comment>
<accession>A0AAD7YFN2</accession>
<dbReference type="GO" id="GO:0000012">
    <property type="term" value="P:single strand break repair"/>
    <property type="evidence" value="ECO:0007669"/>
    <property type="project" value="TreeGrafter"/>
</dbReference>
<organism evidence="11 12">
    <name type="scientific">Mythimna separata</name>
    <name type="common">Oriental armyworm</name>
    <name type="synonym">Pseudaletia separata</name>
    <dbReference type="NCBI Taxonomy" id="271217"/>
    <lineage>
        <taxon>Eukaryota</taxon>
        <taxon>Metazoa</taxon>
        <taxon>Ecdysozoa</taxon>
        <taxon>Arthropoda</taxon>
        <taxon>Hexapoda</taxon>
        <taxon>Insecta</taxon>
        <taxon>Pterygota</taxon>
        <taxon>Neoptera</taxon>
        <taxon>Endopterygota</taxon>
        <taxon>Lepidoptera</taxon>
        <taxon>Glossata</taxon>
        <taxon>Ditrysia</taxon>
        <taxon>Noctuoidea</taxon>
        <taxon>Noctuidae</taxon>
        <taxon>Noctuinae</taxon>
        <taxon>Hadenini</taxon>
        <taxon>Mythimna</taxon>
    </lineage>
</organism>